<evidence type="ECO:0000256" key="4">
    <source>
        <dbReference type="ARBA" id="ARBA00022525"/>
    </source>
</evidence>
<evidence type="ECO:0000256" key="9">
    <source>
        <dbReference type="ARBA" id="ARBA00023288"/>
    </source>
</evidence>
<dbReference type="GO" id="GO:0005125">
    <property type="term" value="F:cytokine activity"/>
    <property type="evidence" value="ECO:0007669"/>
    <property type="project" value="TreeGrafter"/>
</dbReference>
<keyword evidence="4" id="KW-0964">Secreted</keyword>
<dbReference type="GO" id="GO:0060070">
    <property type="term" value="P:canonical Wnt signaling pathway"/>
    <property type="evidence" value="ECO:0007669"/>
    <property type="project" value="TreeGrafter"/>
</dbReference>
<evidence type="ECO:0000256" key="5">
    <source>
        <dbReference type="ARBA" id="ARBA00022530"/>
    </source>
</evidence>
<evidence type="ECO:0000313" key="12">
    <source>
        <dbReference type="Proteomes" id="UP001209878"/>
    </source>
</evidence>
<evidence type="ECO:0000256" key="1">
    <source>
        <dbReference type="ARBA" id="ARBA00004498"/>
    </source>
</evidence>
<evidence type="ECO:0000256" key="8">
    <source>
        <dbReference type="ARBA" id="ARBA00023180"/>
    </source>
</evidence>
<organism evidence="11 12">
    <name type="scientific">Ridgeia piscesae</name>
    <name type="common">Tubeworm</name>
    <dbReference type="NCBI Taxonomy" id="27915"/>
    <lineage>
        <taxon>Eukaryota</taxon>
        <taxon>Metazoa</taxon>
        <taxon>Spiralia</taxon>
        <taxon>Lophotrochozoa</taxon>
        <taxon>Annelida</taxon>
        <taxon>Polychaeta</taxon>
        <taxon>Sedentaria</taxon>
        <taxon>Canalipalpata</taxon>
        <taxon>Sabellida</taxon>
        <taxon>Siboglinidae</taxon>
        <taxon>Ridgeia</taxon>
    </lineage>
</organism>
<dbReference type="Proteomes" id="UP001209878">
    <property type="component" value="Unassembled WGS sequence"/>
</dbReference>
<keyword evidence="7" id="KW-1015">Disulfide bond</keyword>
<evidence type="ECO:0000313" key="11">
    <source>
        <dbReference type="EMBL" id="KAK2178476.1"/>
    </source>
</evidence>
<keyword evidence="8" id="KW-0325">Glycoprotein</keyword>
<evidence type="ECO:0000256" key="2">
    <source>
        <dbReference type="ARBA" id="ARBA00005683"/>
    </source>
</evidence>
<dbReference type="InterPro" id="IPR018161">
    <property type="entry name" value="Wnt_CS"/>
</dbReference>
<comment type="function">
    <text evidence="10">Ligand for members of the frizzled family of seven transmembrane receptors.</text>
</comment>
<evidence type="ECO:0000256" key="6">
    <source>
        <dbReference type="ARBA" id="ARBA00022687"/>
    </source>
</evidence>
<accession>A0AAD9KW41</accession>
<dbReference type="GO" id="GO:0030182">
    <property type="term" value="P:neuron differentiation"/>
    <property type="evidence" value="ECO:0007669"/>
    <property type="project" value="TreeGrafter"/>
</dbReference>
<gene>
    <name evidence="11" type="ORF">NP493_542g01052</name>
</gene>
<comment type="subcellular location">
    <subcellularLocation>
        <location evidence="1 10">Secreted</location>
        <location evidence="1 10">Extracellular space</location>
        <location evidence="1 10">Extracellular matrix</location>
    </subcellularLocation>
</comment>
<dbReference type="PRINTS" id="PR01349">
    <property type="entry name" value="WNTPROTEIN"/>
</dbReference>
<dbReference type="GO" id="GO:0005109">
    <property type="term" value="F:frizzled binding"/>
    <property type="evidence" value="ECO:0007669"/>
    <property type="project" value="TreeGrafter"/>
</dbReference>
<dbReference type="GO" id="GO:0045165">
    <property type="term" value="P:cell fate commitment"/>
    <property type="evidence" value="ECO:0007669"/>
    <property type="project" value="TreeGrafter"/>
</dbReference>
<dbReference type="AlphaFoldDB" id="A0AAD9KW41"/>
<keyword evidence="3 10" id="KW-0217">Developmental protein</keyword>
<evidence type="ECO:0000256" key="7">
    <source>
        <dbReference type="ARBA" id="ARBA00023157"/>
    </source>
</evidence>
<keyword evidence="6 10" id="KW-0879">Wnt signaling pathway</keyword>
<dbReference type="Pfam" id="PF00110">
    <property type="entry name" value="wnt"/>
    <property type="match status" value="1"/>
</dbReference>
<dbReference type="PANTHER" id="PTHR12027:SF77">
    <property type="entry name" value="PROTEIN WNT-5"/>
    <property type="match status" value="1"/>
</dbReference>
<comment type="similarity">
    <text evidence="2 10">Belongs to the Wnt family.</text>
</comment>
<dbReference type="SMART" id="SM00097">
    <property type="entry name" value="WNT1"/>
    <property type="match status" value="1"/>
</dbReference>
<protein>
    <recommendedName>
        <fullName evidence="10">Protein Wnt</fullName>
    </recommendedName>
</protein>
<dbReference type="InterPro" id="IPR005817">
    <property type="entry name" value="Wnt"/>
</dbReference>
<dbReference type="GO" id="GO:0005615">
    <property type="term" value="C:extracellular space"/>
    <property type="evidence" value="ECO:0007669"/>
    <property type="project" value="TreeGrafter"/>
</dbReference>
<sequence>MVESRFECFLCSLRTVNILLPSREAAYAHGIATAGVVFAVSQACREGYLTNCGCSRKKRPNSLHRDWIWGGCGDNIEYGYRFAQGFVDIREREKNHPRRSPGLARTLMNLHNNEAGRRALYSHPEIACKCHGVSGSCSLKTCWNQLASFRVTGERLRQRYDSSVRVRFNRRGTKLIRANSRFRKVHKEDFVYLEESPDYCVPNPETGSLGTVGRRCDKNSDDMGGCRLMCCDRGYKTRKAKLSERCHCKFHWCCFVKCKVCERIIYIHTCK</sequence>
<dbReference type="PANTHER" id="PTHR12027">
    <property type="entry name" value="WNT RELATED"/>
    <property type="match status" value="1"/>
</dbReference>
<dbReference type="FunFam" id="3.30.2460.20:FF:000001">
    <property type="entry name" value="Wnt homolog"/>
    <property type="match status" value="1"/>
</dbReference>
<comment type="caution">
    <text evidence="11">The sequence shown here is derived from an EMBL/GenBank/DDBJ whole genome shotgun (WGS) entry which is preliminary data.</text>
</comment>
<dbReference type="PROSITE" id="PS00246">
    <property type="entry name" value="WNT1"/>
    <property type="match status" value="1"/>
</dbReference>
<proteinExistence type="inferred from homology"/>
<dbReference type="EMBL" id="JAODUO010000542">
    <property type="protein sequence ID" value="KAK2178476.1"/>
    <property type="molecule type" value="Genomic_DNA"/>
</dbReference>
<dbReference type="Gene3D" id="3.30.2460.20">
    <property type="match status" value="1"/>
</dbReference>
<keyword evidence="12" id="KW-1185">Reference proteome</keyword>
<keyword evidence="5" id="KW-0272">Extracellular matrix</keyword>
<name>A0AAD9KW41_RIDPI</name>
<keyword evidence="9" id="KW-0449">Lipoprotein</keyword>
<evidence type="ECO:0000256" key="10">
    <source>
        <dbReference type="RuleBase" id="RU003500"/>
    </source>
</evidence>
<dbReference type="InterPro" id="IPR043158">
    <property type="entry name" value="Wnt_C"/>
</dbReference>
<reference evidence="11" key="1">
    <citation type="journal article" date="2023" name="Mol. Biol. Evol.">
        <title>Third-Generation Sequencing Reveals the Adaptive Role of the Epigenome in Three Deep-Sea Polychaetes.</title>
        <authorList>
            <person name="Perez M."/>
            <person name="Aroh O."/>
            <person name="Sun Y."/>
            <person name="Lan Y."/>
            <person name="Juniper S.K."/>
            <person name="Young C.R."/>
            <person name="Angers B."/>
            <person name="Qian P.Y."/>
        </authorList>
    </citation>
    <scope>NUCLEOTIDE SEQUENCE</scope>
    <source>
        <strain evidence="11">R07B-5</strain>
    </source>
</reference>
<evidence type="ECO:0000256" key="3">
    <source>
        <dbReference type="ARBA" id="ARBA00022473"/>
    </source>
</evidence>